<sequence>MLHYNSSIEISRLVATCREIIRMALTKKLIDAYLKEFVELTNAAVPPRGLEYFNEKQYNILDQKNITGHLKGYFMEDDAILEIDLEKMTMLIDFSNDGYFDGASVFLPLATLTDQTCYIGIKAEDKKNKVFFFDYQEGFTEQEYSLDELLKKIK</sequence>
<keyword evidence="2" id="KW-1185">Reference proteome</keyword>
<evidence type="ECO:0000313" key="1">
    <source>
        <dbReference type="EMBL" id="RZS76437.1"/>
    </source>
</evidence>
<proteinExistence type="predicted"/>
<name>A0A4V2F289_9BACT</name>
<organism evidence="1 2">
    <name type="scientific">Pseudobacter ginsenosidimutans</name>
    <dbReference type="NCBI Taxonomy" id="661488"/>
    <lineage>
        <taxon>Bacteria</taxon>
        <taxon>Pseudomonadati</taxon>
        <taxon>Bacteroidota</taxon>
        <taxon>Chitinophagia</taxon>
        <taxon>Chitinophagales</taxon>
        <taxon>Chitinophagaceae</taxon>
        <taxon>Pseudobacter</taxon>
    </lineage>
</organism>
<comment type="caution">
    <text evidence="1">The sequence shown here is derived from an EMBL/GenBank/DDBJ whole genome shotgun (WGS) entry which is preliminary data.</text>
</comment>
<dbReference type="Proteomes" id="UP000293874">
    <property type="component" value="Unassembled WGS sequence"/>
</dbReference>
<dbReference type="EMBL" id="SGXA01000001">
    <property type="protein sequence ID" value="RZS76437.1"/>
    <property type="molecule type" value="Genomic_DNA"/>
</dbReference>
<dbReference type="AlphaFoldDB" id="A0A4V2F289"/>
<accession>A0A4V2F289</accession>
<gene>
    <name evidence="1" type="ORF">EV199_2322</name>
</gene>
<protein>
    <submittedName>
        <fullName evidence="1">Uncharacterized protein</fullName>
    </submittedName>
</protein>
<reference evidence="1 2" key="1">
    <citation type="submission" date="2019-02" db="EMBL/GenBank/DDBJ databases">
        <title>Genomic Encyclopedia of Type Strains, Phase IV (KMG-IV): sequencing the most valuable type-strain genomes for metagenomic binning, comparative biology and taxonomic classification.</title>
        <authorList>
            <person name="Goeker M."/>
        </authorList>
    </citation>
    <scope>NUCLEOTIDE SEQUENCE [LARGE SCALE GENOMIC DNA]</scope>
    <source>
        <strain evidence="1 2">DSM 18116</strain>
    </source>
</reference>
<evidence type="ECO:0000313" key="2">
    <source>
        <dbReference type="Proteomes" id="UP000293874"/>
    </source>
</evidence>